<dbReference type="AlphaFoldDB" id="A0AAD2ZTA0"/>
<evidence type="ECO:0000313" key="3">
    <source>
        <dbReference type="Proteomes" id="UP000013237"/>
    </source>
</evidence>
<dbReference type="Gene3D" id="1.10.10.2910">
    <property type="match status" value="1"/>
</dbReference>
<dbReference type="PANTHER" id="PTHR43236">
    <property type="entry name" value="ANTITOXIN HIGA1"/>
    <property type="match status" value="1"/>
</dbReference>
<organism evidence="2 3">
    <name type="scientific">Pseudomonas putida TRO1</name>
    <dbReference type="NCBI Taxonomy" id="1227924"/>
    <lineage>
        <taxon>Bacteria</taxon>
        <taxon>Pseudomonadati</taxon>
        <taxon>Pseudomonadota</taxon>
        <taxon>Gammaproteobacteria</taxon>
        <taxon>Pseudomonadales</taxon>
        <taxon>Pseudomonadaceae</taxon>
        <taxon>Pseudomonas</taxon>
    </lineage>
</organism>
<comment type="caution">
    <text evidence="2">The sequence shown here is derived from an EMBL/GenBank/DDBJ whole genome shotgun (WGS) entry which is preliminary data.</text>
</comment>
<feature type="domain" description="IrrE N-terminal-like" evidence="1">
    <location>
        <begin position="90"/>
        <end position="173"/>
    </location>
</feature>
<dbReference type="InterPro" id="IPR052345">
    <property type="entry name" value="Rad_response_metalloprotease"/>
</dbReference>
<reference evidence="2 3" key="1">
    <citation type="submission" date="2013-02" db="EMBL/GenBank/DDBJ databases">
        <title>Insights into the proteome of triclosan-resistant Pseudomonas putida TRO1, isolated from activated sludge.</title>
        <authorList>
            <person name="Lolas I.B."/>
            <person name="Almeida B."/>
            <person name="Starnawski P.M."/>
            <person name="Soenderkaer M."/>
            <person name="Nielsen K.L."/>
            <person name="Nielsen J.L."/>
        </authorList>
    </citation>
    <scope>NUCLEOTIDE SEQUENCE [LARGE SCALE GENOMIC DNA]</scope>
    <source>
        <strain evidence="2 3">TRO1</strain>
    </source>
</reference>
<dbReference type="RefSeq" id="WP_004575918.1">
    <property type="nucleotide sequence ID" value="NZ_APBQ01000071.1"/>
</dbReference>
<name>A0AAD2ZTA0_PSEPU</name>
<evidence type="ECO:0000259" key="1">
    <source>
        <dbReference type="Pfam" id="PF06114"/>
    </source>
</evidence>
<evidence type="ECO:0000313" key="2">
    <source>
        <dbReference type="EMBL" id="ENY77327.1"/>
    </source>
</evidence>
<gene>
    <name evidence="2" type="ORF">C206_12564</name>
</gene>
<dbReference type="Pfam" id="PF06114">
    <property type="entry name" value="Peptidase_M78"/>
    <property type="match status" value="1"/>
</dbReference>
<sequence length="180" mass="19941">MIVSTQKAVEFAKQALQLAWDGNLPVKPEVIAQALVVFKKDDATGAVENVPIRVRRQNSFSLGTASGQASLENTSEGWAYFCDYNGDEISYRNRFTVAHELGHVLLRHVHEGKNRLRDSTFGNSDPVERAANTFAAELIMPEQKVREMFIGSPTVQQLAEAFGVSNAAMSYRLQNLGLVR</sequence>
<protein>
    <recommendedName>
        <fullName evidence="1">IrrE N-terminal-like domain-containing protein</fullName>
    </recommendedName>
</protein>
<dbReference type="SUPFAM" id="SSF55486">
    <property type="entry name" value="Metalloproteases ('zincins'), catalytic domain"/>
    <property type="match status" value="1"/>
</dbReference>
<proteinExistence type="predicted"/>
<dbReference type="Proteomes" id="UP000013237">
    <property type="component" value="Unassembled WGS sequence"/>
</dbReference>
<dbReference type="PANTHER" id="PTHR43236:SF1">
    <property type="entry name" value="BLL7220 PROTEIN"/>
    <property type="match status" value="1"/>
</dbReference>
<dbReference type="InterPro" id="IPR010359">
    <property type="entry name" value="IrrE_HExxH"/>
</dbReference>
<accession>A0AAD2ZTA0</accession>
<dbReference type="EMBL" id="APBQ01000071">
    <property type="protein sequence ID" value="ENY77327.1"/>
    <property type="molecule type" value="Genomic_DNA"/>
</dbReference>